<reference evidence="2 5" key="1">
    <citation type="submission" date="2018-01" db="EMBL/GenBank/DDBJ databases">
        <authorList>
            <person name="Paulsen S."/>
            <person name="Gram L.K."/>
        </authorList>
    </citation>
    <scope>NUCLEOTIDE SEQUENCE [LARGE SCALE GENOMIC DNA]</scope>
    <source>
        <strain evidence="2 5">S3790</strain>
        <strain evidence="3">S3895</strain>
    </source>
</reference>
<dbReference type="Pfam" id="PF11456">
    <property type="entry name" value="DUF3019"/>
    <property type="match status" value="1"/>
</dbReference>
<proteinExistence type="predicted"/>
<keyword evidence="4" id="KW-1185">Reference proteome</keyword>
<gene>
    <name evidence="2" type="ORF">CWC19_19175</name>
    <name evidence="3" type="ORF">CWC20_08070</name>
</gene>
<dbReference type="EMBL" id="PNBW01000037">
    <property type="protein sequence ID" value="TMO75405.1"/>
    <property type="molecule type" value="Genomic_DNA"/>
</dbReference>
<sequence>MRFNPIYLFSLSILLPHSLFAQSNKFQQAALQIKPLTCVVRQLGEPCQMTVNIQWQNQNQIDACLYQEKNKLRCWQQKDKVAEQLQITLAQSMRFSLLDLQGTLLATQTVKVNAAVSKRYRRKLKTDWSFF</sequence>
<dbReference type="Proteomes" id="UP000307217">
    <property type="component" value="Unassembled WGS sequence"/>
</dbReference>
<dbReference type="Proteomes" id="UP000307164">
    <property type="component" value="Unassembled WGS sequence"/>
</dbReference>
<evidence type="ECO:0000313" key="2">
    <source>
        <dbReference type="EMBL" id="TMO63524.1"/>
    </source>
</evidence>
<dbReference type="EMBL" id="PNBX01000118">
    <property type="protein sequence ID" value="TMO63524.1"/>
    <property type="molecule type" value="Genomic_DNA"/>
</dbReference>
<evidence type="ECO:0000256" key="1">
    <source>
        <dbReference type="SAM" id="SignalP"/>
    </source>
</evidence>
<feature type="chain" id="PRO_5024355133" evidence="1">
    <location>
        <begin position="22"/>
        <end position="131"/>
    </location>
</feature>
<name>A0A5S3UZV0_9GAMM</name>
<feature type="signal peptide" evidence="1">
    <location>
        <begin position="1"/>
        <end position="21"/>
    </location>
</feature>
<dbReference type="AlphaFoldDB" id="A0A5S3UZV0"/>
<dbReference type="InterPro" id="IPR021559">
    <property type="entry name" value="DUF3019"/>
</dbReference>
<evidence type="ECO:0000313" key="5">
    <source>
        <dbReference type="Proteomes" id="UP000307217"/>
    </source>
</evidence>
<dbReference type="RefSeq" id="WP_138593509.1">
    <property type="nucleotide sequence ID" value="NZ_PNBW01000037.1"/>
</dbReference>
<accession>A0A5S3UZV0</accession>
<evidence type="ECO:0000313" key="3">
    <source>
        <dbReference type="EMBL" id="TMO75405.1"/>
    </source>
</evidence>
<comment type="caution">
    <text evidence="2">The sequence shown here is derived from an EMBL/GenBank/DDBJ whole genome shotgun (WGS) entry which is preliminary data.</text>
</comment>
<organism evidence="2 5">
    <name type="scientific">Pseudoalteromonas aurantia</name>
    <dbReference type="NCBI Taxonomy" id="43654"/>
    <lineage>
        <taxon>Bacteria</taxon>
        <taxon>Pseudomonadati</taxon>
        <taxon>Pseudomonadota</taxon>
        <taxon>Gammaproteobacteria</taxon>
        <taxon>Alteromonadales</taxon>
        <taxon>Pseudoalteromonadaceae</taxon>
        <taxon>Pseudoalteromonas</taxon>
    </lineage>
</organism>
<keyword evidence="1" id="KW-0732">Signal</keyword>
<evidence type="ECO:0000313" key="4">
    <source>
        <dbReference type="Proteomes" id="UP000307164"/>
    </source>
</evidence>
<dbReference type="OrthoDB" id="6387689at2"/>
<reference evidence="2" key="3">
    <citation type="submission" date="2019-09" db="EMBL/GenBank/DDBJ databases">
        <title>Co-occurence of chitin degradation, pigmentation and bioactivity in marine Pseudoalteromonas.</title>
        <authorList>
            <person name="Sonnenschein E.C."/>
            <person name="Bech P.K."/>
        </authorList>
    </citation>
    <scope>NUCLEOTIDE SEQUENCE</scope>
    <source>
        <strain evidence="2">S3790</strain>
    </source>
</reference>
<reference evidence="4 5" key="2">
    <citation type="submission" date="2019-06" db="EMBL/GenBank/DDBJ databases">
        <title>Co-occurence of chitin degradation, pigmentation and bioactivity in marine Pseudoalteromonas.</title>
        <authorList>
            <person name="Sonnenschein E.C."/>
            <person name="Bech P.K."/>
        </authorList>
    </citation>
    <scope>NUCLEOTIDE SEQUENCE [LARGE SCALE GENOMIC DNA]</scope>
    <source>
        <strain evidence="5">S3790</strain>
        <strain evidence="3 4">S3895</strain>
    </source>
</reference>
<protein>
    <submittedName>
        <fullName evidence="2">Peptidoglycan-binding protein</fullName>
    </submittedName>
</protein>